<evidence type="ECO:0008006" key="4">
    <source>
        <dbReference type="Google" id="ProtNLM"/>
    </source>
</evidence>
<feature type="signal peptide" evidence="1">
    <location>
        <begin position="1"/>
        <end position="24"/>
    </location>
</feature>
<dbReference type="RefSeq" id="WP_147769147.1">
    <property type="nucleotide sequence ID" value="NZ_VRKQ01000012.1"/>
</dbReference>
<dbReference type="EMBL" id="VRKQ01000012">
    <property type="protein sequence ID" value="TXG36118.1"/>
    <property type="molecule type" value="Genomic_DNA"/>
</dbReference>
<keyword evidence="3" id="KW-1185">Reference proteome</keyword>
<dbReference type="AlphaFoldDB" id="A0A5C7GGE1"/>
<feature type="non-terminal residue" evidence="2">
    <location>
        <position position="365"/>
    </location>
</feature>
<evidence type="ECO:0000313" key="2">
    <source>
        <dbReference type="EMBL" id="TXG36118.1"/>
    </source>
</evidence>
<accession>A0A5C7GGE1</accession>
<reference evidence="2 3" key="1">
    <citation type="submission" date="2019-08" db="EMBL/GenBank/DDBJ databases">
        <title>Seonamhaeicola sediminis sp. nov., isolated from marine sediment.</title>
        <authorList>
            <person name="Cao W.R."/>
        </authorList>
    </citation>
    <scope>NUCLEOTIDE SEQUENCE [LARGE SCALE GENOMIC DNA]</scope>
    <source>
        <strain evidence="2 3">1505</strain>
    </source>
</reference>
<proteinExistence type="predicted"/>
<organism evidence="2 3">
    <name type="scientific">Seonamhaeicola maritimus</name>
    <dbReference type="NCBI Taxonomy" id="2591822"/>
    <lineage>
        <taxon>Bacteria</taxon>
        <taxon>Pseudomonadati</taxon>
        <taxon>Bacteroidota</taxon>
        <taxon>Flavobacteriia</taxon>
        <taxon>Flavobacteriales</taxon>
        <taxon>Flavobacteriaceae</taxon>
    </lineage>
</organism>
<gene>
    <name evidence="2" type="ORF">FUA22_13615</name>
</gene>
<feature type="chain" id="PRO_5022802781" description="PKD domain-containing protein" evidence="1">
    <location>
        <begin position="25"/>
        <end position="365"/>
    </location>
</feature>
<comment type="caution">
    <text evidence="2">The sequence shown here is derived from an EMBL/GenBank/DDBJ whole genome shotgun (WGS) entry which is preliminary data.</text>
</comment>
<evidence type="ECO:0000256" key="1">
    <source>
        <dbReference type="SAM" id="SignalP"/>
    </source>
</evidence>
<protein>
    <recommendedName>
        <fullName evidence="4">PKD domain-containing protein</fullName>
    </recommendedName>
</protein>
<name>A0A5C7GGE1_9FLAO</name>
<keyword evidence="1" id="KW-0732">Signal</keyword>
<evidence type="ECO:0000313" key="3">
    <source>
        <dbReference type="Proteomes" id="UP000321080"/>
    </source>
</evidence>
<dbReference type="Proteomes" id="UP000321080">
    <property type="component" value="Unassembled WGS sequence"/>
</dbReference>
<dbReference type="OrthoDB" id="1652165at2"/>
<sequence length="365" mass="38416">MKKNYIFKFLCTLSLLLLCSPVLANNFYLDRNLTPANNNCTPYYGLISDYAKVFGNDTYSFKKLSSEKKISFFKNSGINSFSETVAFFLAGDYRSSGGGTGNWTDPNSWQADYGAGWVSATDYPGQNSGTNNVLLQSGHTITIDTNFTTQTMVNVVVNGTLDLNPPNPWQANLNTTDITIDGSGALLDFSGAQASLILPANAVVSFSNGGDIVGSCTPNNEIIIGGNQFAACKNPAVSSYTFGAVVATGGTLQAVISSPGNGGSYEACSLISFSGGFSGPGTSIDANWFYTDPNGDFFQIGTTDTLVDENDSTNGSFNPTIVGQYVLTLEVTDGSLTNAANIVFDVTADVTDPVISCPSNVSVNA</sequence>